<dbReference type="SMART" id="SM00986">
    <property type="entry name" value="UDG"/>
    <property type="match status" value="1"/>
</dbReference>
<keyword evidence="7" id="KW-0234">DNA repair</keyword>
<dbReference type="InterPro" id="IPR051536">
    <property type="entry name" value="UDG_Type-4/5"/>
</dbReference>
<evidence type="ECO:0000256" key="7">
    <source>
        <dbReference type="ARBA" id="ARBA00023204"/>
    </source>
</evidence>
<proteinExistence type="predicted"/>
<accession>A0ABT5JVX1</accession>
<gene>
    <name evidence="10" type="ORF">OIK44_01300</name>
</gene>
<dbReference type="SUPFAM" id="SSF52141">
    <property type="entry name" value="Uracil-DNA glycosylase-like"/>
    <property type="match status" value="1"/>
</dbReference>
<keyword evidence="2" id="KW-0479">Metal-binding</keyword>
<keyword evidence="6" id="KW-0411">Iron-sulfur</keyword>
<keyword evidence="3" id="KW-0227">DNA damage</keyword>
<evidence type="ECO:0000256" key="4">
    <source>
        <dbReference type="ARBA" id="ARBA00022801"/>
    </source>
</evidence>
<evidence type="ECO:0000256" key="1">
    <source>
        <dbReference type="ARBA" id="ARBA00022485"/>
    </source>
</evidence>
<sequence length="301" mass="31237">MNQITGRSAVFLEEMGVGALWQLRDALAQPEIEAAPAESEAPRVAAQAQPQPVAATAAPPAPPAPMIAPAPQAVPVTAPALVPASAPALDDASTAWFDDAPAPPPPAPVSDEAIAAMDWNQLKTAIAKCTRCALCSSRKNVVFGRGDRDADWLVVGSGPNRADERDAQAVSGAAGKLLDNMLLAIDLDATSNVYVTNLVKCRPAAADGAERAPTAEESAACRPFLERELALTEGRIILTIGQAAAAGLIRSPAAARGSVRRLGAIPVIATYHPDDMLRDSGNKAKAWGDLCLARRTHAARD</sequence>
<dbReference type="Proteomes" id="UP001221208">
    <property type="component" value="Unassembled WGS sequence"/>
</dbReference>
<dbReference type="PANTHER" id="PTHR33693:SF1">
    <property type="entry name" value="TYPE-4 URACIL-DNA GLYCOSYLASE"/>
    <property type="match status" value="1"/>
</dbReference>
<keyword evidence="1" id="KW-0004">4Fe-4S</keyword>
<dbReference type="PANTHER" id="PTHR33693">
    <property type="entry name" value="TYPE-5 URACIL-DNA GLYCOSYLASE"/>
    <property type="match status" value="1"/>
</dbReference>
<comment type="caution">
    <text evidence="10">The sequence shown here is derived from an EMBL/GenBank/DDBJ whole genome shotgun (WGS) entry which is preliminary data.</text>
</comment>
<evidence type="ECO:0000313" key="10">
    <source>
        <dbReference type="EMBL" id="MDC8756221.1"/>
    </source>
</evidence>
<dbReference type="EMBL" id="JAQQXR010000001">
    <property type="protein sequence ID" value="MDC8756221.1"/>
    <property type="molecule type" value="Genomic_DNA"/>
</dbReference>
<feature type="region of interest" description="Disordered" evidence="8">
    <location>
        <begin position="32"/>
        <end position="66"/>
    </location>
</feature>
<dbReference type="InterPro" id="IPR005122">
    <property type="entry name" value="Uracil-DNA_glycosylase-like"/>
</dbReference>
<evidence type="ECO:0000256" key="8">
    <source>
        <dbReference type="SAM" id="MobiDB-lite"/>
    </source>
</evidence>
<keyword evidence="11" id="KW-1185">Reference proteome</keyword>
<dbReference type="SMART" id="SM00987">
    <property type="entry name" value="UreE_C"/>
    <property type="match status" value="1"/>
</dbReference>
<keyword evidence="4" id="KW-0378">Hydrolase</keyword>
<dbReference type="CDD" id="cd10030">
    <property type="entry name" value="UDG-F4_TTUDGA_SPO1dp_like"/>
    <property type="match status" value="1"/>
</dbReference>
<evidence type="ECO:0000259" key="9">
    <source>
        <dbReference type="SMART" id="SM00986"/>
    </source>
</evidence>
<evidence type="ECO:0000256" key="3">
    <source>
        <dbReference type="ARBA" id="ARBA00022763"/>
    </source>
</evidence>
<feature type="compositionally biased region" description="Low complexity" evidence="8">
    <location>
        <begin position="32"/>
        <end position="58"/>
    </location>
</feature>
<evidence type="ECO:0000256" key="5">
    <source>
        <dbReference type="ARBA" id="ARBA00023004"/>
    </source>
</evidence>
<feature type="domain" description="Uracil-DNA glycosylase-like" evidence="9">
    <location>
        <begin position="143"/>
        <end position="291"/>
    </location>
</feature>
<name>A0ABT5JVX1_9BURK</name>
<evidence type="ECO:0000313" key="11">
    <source>
        <dbReference type="Proteomes" id="UP001221208"/>
    </source>
</evidence>
<dbReference type="Gene3D" id="3.40.470.10">
    <property type="entry name" value="Uracil-DNA glycosylase-like domain"/>
    <property type="match status" value="1"/>
</dbReference>
<dbReference type="Pfam" id="PF03167">
    <property type="entry name" value="UDG"/>
    <property type="match status" value="1"/>
</dbReference>
<protein>
    <submittedName>
        <fullName evidence="10">Uracil-DNA glycosylase</fullName>
    </submittedName>
</protein>
<organism evidence="10 11">
    <name type="scientific">Janthinobacterium fluminis</name>
    <dbReference type="NCBI Taxonomy" id="2987524"/>
    <lineage>
        <taxon>Bacteria</taxon>
        <taxon>Pseudomonadati</taxon>
        <taxon>Pseudomonadota</taxon>
        <taxon>Betaproteobacteria</taxon>
        <taxon>Burkholderiales</taxon>
        <taxon>Oxalobacteraceae</taxon>
        <taxon>Janthinobacterium</taxon>
    </lineage>
</organism>
<dbReference type="InterPro" id="IPR036895">
    <property type="entry name" value="Uracil-DNA_glycosylase-like_sf"/>
</dbReference>
<keyword evidence="5" id="KW-0408">Iron</keyword>
<evidence type="ECO:0000256" key="6">
    <source>
        <dbReference type="ARBA" id="ARBA00023014"/>
    </source>
</evidence>
<dbReference type="RefSeq" id="WP_273668847.1">
    <property type="nucleotide sequence ID" value="NZ_JAQQXR010000001.1"/>
</dbReference>
<reference evidence="10 11" key="1">
    <citation type="submission" date="2022-10" db="EMBL/GenBank/DDBJ databases">
        <title>Janthinobacterium sp. hw3 Genome sequencing.</title>
        <authorList>
            <person name="Park S."/>
        </authorList>
    </citation>
    <scope>NUCLEOTIDE SEQUENCE [LARGE SCALE GENOMIC DNA]</scope>
    <source>
        <strain evidence="11">hw3</strain>
    </source>
</reference>
<evidence type="ECO:0000256" key="2">
    <source>
        <dbReference type="ARBA" id="ARBA00022723"/>
    </source>
</evidence>